<dbReference type="Proteomes" id="UP000008370">
    <property type="component" value="Unassembled WGS sequence"/>
</dbReference>
<keyword evidence="2" id="KW-1185">Reference proteome</keyword>
<dbReference type="OrthoDB" id="5979581at2759"/>
<dbReference type="KEGG" id="pco:PHACADRAFT_251207"/>
<dbReference type="Gene3D" id="3.30.200.20">
    <property type="entry name" value="Phosphorylase Kinase, domain 1"/>
    <property type="match status" value="1"/>
</dbReference>
<evidence type="ECO:0000313" key="1">
    <source>
        <dbReference type="EMBL" id="EKM57531.1"/>
    </source>
</evidence>
<name>K5V4I7_PHACS</name>
<accession>K5V4I7</accession>
<dbReference type="AlphaFoldDB" id="K5V4I7"/>
<dbReference type="RefSeq" id="XP_007392880.1">
    <property type="nucleotide sequence ID" value="XM_007392818.1"/>
</dbReference>
<sequence length="75" mass="8277">MSQQRAANTAKTEAVKIVIFDPERYPAYPGEAFNNRYVVQRKLGNGHHSDAWLVGDRAFAEAENSSSMPGCVSPH</sequence>
<proteinExistence type="predicted"/>
<reference evidence="1 2" key="1">
    <citation type="journal article" date="2012" name="BMC Genomics">
        <title>Comparative genomics of the white-rot fungi, Phanerochaete carnosa and P. chrysosporium, to elucidate the genetic basis of the distinct wood types they colonize.</title>
        <authorList>
            <person name="Suzuki H."/>
            <person name="MacDonald J."/>
            <person name="Syed K."/>
            <person name="Salamov A."/>
            <person name="Hori C."/>
            <person name="Aerts A."/>
            <person name="Henrissat B."/>
            <person name="Wiebenga A."/>
            <person name="vanKuyk P.A."/>
            <person name="Barry K."/>
            <person name="Lindquist E."/>
            <person name="LaButti K."/>
            <person name="Lapidus A."/>
            <person name="Lucas S."/>
            <person name="Coutinho P."/>
            <person name="Gong Y."/>
            <person name="Samejima M."/>
            <person name="Mahadevan R."/>
            <person name="Abou-Zaid M."/>
            <person name="de Vries R.P."/>
            <person name="Igarashi K."/>
            <person name="Yadav J.S."/>
            <person name="Grigoriev I.V."/>
            <person name="Master E.R."/>
        </authorList>
    </citation>
    <scope>NUCLEOTIDE SEQUENCE [LARGE SCALE GENOMIC DNA]</scope>
    <source>
        <strain evidence="1 2">HHB-10118-sp</strain>
    </source>
</reference>
<dbReference type="GeneID" id="18915156"/>
<dbReference type="HOGENOM" id="CLU_2671861_0_0_1"/>
<dbReference type="InParanoid" id="K5V4I7"/>
<protein>
    <submittedName>
        <fullName evidence="1">Uncharacterized protein</fullName>
    </submittedName>
</protein>
<dbReference type="EMBL" id="JH930470">
    <property type="protein sequence ID" value="EKM57531.1"/>
    <property type="molecule type" value="Genomic_DNA"/>
</dbReference>
<evidence type="ECO:0000313" key="2">
    <source>
        <dbReference type="Proteomes" id="UP000008370"/>
    </source>
</evidence>
<organism evidence="1 2">
    <name type="scientific">Phanerochaete carnosa (strain HHB-10118-sp)</name>
    <name type="common">White-rot fungus</name>
    <name type="synonym">Peniophora carnosa</name>
    <dbReference type="NCBI Taxonomy" id="650164"/>
    <lineage>
        <taxon>Eukaryota</taxon>
        <taxon>Fungi</taxon>
        <taxon>Dikarya</taxon>
        <taxon>Basidiomycota</taxon>
        <taxon>Agaricomycotina</taxon>
        <taxon>Agaricomycetes</taxon>
        <taxon>Polyporales</taxon>
        <taxon>Phanerochaetaceae</taxon>
        <taxon>Phanerochaete</taxon>
    </lineage>
</organism>
<gene>
    <name evidence="1" type="ORF">PHACADRAFT_251207</name>
</gene>